<sequence>MSPLKLSPHTRIHALGGLLIVALAAATSLVVMSTNLHNPGTRSALLLGGVVVTGAMLLVEDGDRTLGAYVLAFLLSFVVFALVLA</sequence>
<feature type="transmembrane region" description="Helical" evidence="1">
    <location>
        <begin position="66"/>
        <end position="84"/>
    </location>
</feature>
<proteinExistence type="predicted"/>
<evidence type="ECO:0000313" key="2">
    <source>
        <dbReference type="EMBL" id="UGS35030.1"/>
    </source>
</evidence>
<keyword evidence="1" id="KW-1133">Transmembrane helix</keyword>
<evidence type="ECO:0000313" key="3">
    <source>
        <dbReference type="Proteomes" id="UP001162834"/>
    </source>
</evidence>
<dbReference type="RefSeq" id="WP_259314693.1">
    <property type="nucleotide sequence ID" value="NZ_CP087164.1"/>
</dbReference>
<protein>
    <submittedName>
        <fullName evidence="2">Uncharacterized protein</fullName>
    </submittedName>
</protein>
<accession>A0A9E6XV44</accession>
<gene>
    <name evidence="2" type="ORF">DSM104329_01414</name>
</gene>
<reference evidence="2" key="1">
    <citation type="journal article" date="2022" name="Int. J. Syst. Evol. Microbiol.">
        <title>Pseudomonas aegrilactucae sp. nov. and Pseudomonas morbosilactucae sp. nov., pathogens causing bacterial rot of lettuce in Japan.</title>
        <authorList>
            <person name="Sawada H."/>
            <person name="Fujikawa T."/>
            <person name="Satou M."/>
        </authorList>
    </citation>
    <scope>NUCLEOTIDE SEQUENCE</scope>
    <source>
        <strain evidence="2">0166_1</strain>
    </source>
</reference>
<dbReference type="EMBL" id="CP087164">
    <property type="protein sequence ID" value="UGS35030.1"/>
    <property type="molecule type" value="Genomic_DNA"/>
</dbReference>
<keyword evidence="1" id="KW-0472">Membrane</keyword>
<dbReference type="KEGG" id="sbae:DSM104329_01414"/>
<organism evidence="2 3">
    <name type="scientific">Capillimicrobium parvum</name>
    <dbReference type="NCBI Taxonomy" id="2884022"/>
    <lineage>
        <taxon>Bacteria</taxon>
        <taxon>Bacillati</taxon>
        <taxon>Actinomycetota</taxon>
        <taxon>Thermoleophilia</taxon>
        <taxon>Solirubrobacterales</taxon>
        <taxon>Capillimicrobiaceae</taxon>
        <taxon>Capillimicrobium</taxon>
    </lineage>
</organism>
<evidence type="ECO:0000256" key="1">
    <source>
        <dbReference type="SAM" id="Phobius"/>
    </source>
</evidence>
<name>A0A9E6XV44_9ACTN</name>
<keyword evidence="3" id="KW-1185">Reference proteome</keyword>
<feature type="transmembrane region" description="Helical" evidence="1">
    <location>
        <begin position="12"/>
        <end position="32"/>
    </location>
</feature>
<dbReference type="AlphaFoldDB" id="A0A9E6XV44"/>
<dbReference type="Proteomes" id="UP001162834">
    <property type="component" value="Chromosome"/>
</dbReference>
<keyword evidence="1" id="KW-0812">Transmembrane</keyword>